<dbReference type="Proteomes" id="UP000075809">
    <property type="component" value="Unassembled WGS sequence"/>
</dbReference>
<gene>
    <name evidence="1" type="ORF">ALC60_14113</name>
</gene>
<dbReference type="EMBL" id="KQ983182">
    <property type="protein sequence ID" value="KYQ46871.1"/>
    <property type="molecule type" value="Genomic_DNA"/>
</dbReference>
<sequence>MPEDDNFNYRILDFNSVFAEISQHVECKQRSGNVKFQTESMRDTIWATFYHYSSSTKNPQHQLCPEGSDSWYEWQKSKVDNILHEYEQRYQTLPDDVLNAIRPIYEDLSNNNLLEHCLGGSPKM</sequence>
<organism evidence="1 2">
    <name type="scientific">Mycetomoellerius zeteki</name>
    <dbReference type="NCBI Taxonomy" id="64791"/>
    <lineage>
        <taxon>Eukaryota</taxon>
        <taxon>Metazoa</taxon>
        <taxon>Ecdysozoa</taxon>
        <taxon>Arthropoda</taxon>
        <taxon>Hexapoda</taxon>
        <taxon>Insecta</taxon>
        <taxon>Pterygota</taxon>
        <taxon>Neoptera</taxon>
        <taxon>Endopterygota</taxon>
        <taxon>Hymenoptera</taxon>
        <taxon>Apocrita</taxon>
        <taxon>Aculeata</taxon>
        <taxon>Formicoidea</taxon>
        <taxon>Formicidae</taxon>
        <taxon>Myrmicinae</taxon>
        <taxon>Mycetomoellerius</taxon>
    </lineage>
</organism>
<name>A0A151WGC3_9HYME</name>
<evidence type="ECO:0000313" key="2">
    <source>
        <dbReference type="Proteomes" id="UP000075809"/>
    </source>
</evidence>
<evidence type="ECO:0000313" key="1">
    <source>
        <dbReference type="EMBL" id="KYQ46871.1"/>
    </source>
</evidence>
<dbReference type="STRING" id="64791.A0A151WGC3"/>
<accession>A0A151WGC3</accession>
<keyword evidence="2" id="KW-1185">Reference proteome</keyword>
<protein>
    <submittedName>
        <fullName evidence="1">Uncharacterized protein</fullName>
    </submittedName>
</protein>
<proteinExistence type="predicted"/>
<reference evidence="1 2" key="1">
    <citation type="submission" date="2015-09" db="EMBL/GenBank/DDBJ databases">
        <title>Trachymyrmex zeteki WGS genome.</title>
        <authorList>
            <person name="Nygaard S."/>
            <person name="Hu H."/>
            <person name="Boomsma J."/>
            <person name="Zhang G."/>
        </authorList>
    </citation>
    <scope>NUCLEOTIDE SEQUENCE [LARGE SCALE GENOMIC DNA]</scope>
    <source>
        <strain evidence="1">Tzet28-1</strain>
        <tissue evidence="1">Whole body</tissue>
    </source>
</reference>
<dbReference type="AlphaFoldDB" id="A0A151WGC3"/>